<accession>A0A0L8FNC0</accession>
<name>A0A0L8FNC0_OCTBM</name>
<sequence>MDRKFKEKQETTKAPDVLVSQLKSATRQKDKTALAKIIIECEEAGYPEIANDLWKARETLHSICGEYGG</sequence>
<evidence type="ECO:0000313" key="1">
    <source>
        <dbReference type="EMBL" id="KOF66157.1"/>
    </source>
</evidence>
<dbReference type="AlphaFoldDB" id="A0A0L8FNC0"/>
<protein>
    <recommendedName>
        <fullName evidence="2">VHS domain-containing protein</fullName>
    </recommendedName>
</protein>
<organism evidence="1">
    <name type="scientific">Octopus bimaculoides</name>
    <name type="common">California two-spotted octopus</name>
    <dbReference type="NCBI Taxonomy" id="37653"/>
    <lineage>
        <taxon>Eukaryota</taxon>
        <taxon>Metazoa</taxon>
        <taxon>Spiralia</taxon>
        <taxon>Lophotrochozoa</taxon>
        <taxon>Mollusca</taxon>
        <taxon>Cephalopoda</taxon>
        <taxon>Coleoidea</taxon>
        <taxon>Octopodiformes</taxon>
        <taxon>Octopoda</taxon>
        <taxon>Incirrata</taxon>
        <taxon>Octopodidae</taxon>
        <taxon>Octopus</taxon>
    </lineage>
</organism>
<evidence type="ECO:0008006" key="2">
    <source>
        <dbReference type="Google" id="ProtNLM"/>
    </source>
</evidence>
<proteinExistence type="predicted"/>
<reference evidence="1" key="1">
    <citation type="submission" date="2015-07" db="EMBL/GenBank/DDBJ databases">
        <title>MeaNS - Measles Nucleotide Surveillance Program.</title>
        <authorList>
            <person name="Tran T."/>
            <person name="Druce J."/>
        </authorList>
    </citation>
    <scope>NUCLEOTIDE SEQUENCE</scope>
    <source>
        <strain evidence="1">UCB-OBI-ISO-001</strain>
        <tissue evidence="1">Gonad</tissue>
    </source>
</reference>
<gene>
    <name evidence="1" type="ORF">OCBIM_22013357mg</name>
</gene>
<dbReference type="EMBL" id="KQ428462">
    <property type="protein sequence ID" value="KOF66157.1"/>
    <property type="molecule type" value="Genomic_DNA"/>
</dbReference>